<evidence type="ECO:0000256" key="1">
    <source>
        <dbReference type="SAM" id="Phobius"/>
    </source>
</evidence>
<dbReference type="InterPro" id="IPR005804">
    <property type="entry name" value="FA_desaturase_dom"/>
</dbReference>
<evidence type="ECO:0000259" key="2">
    <source>
        <dbReference type="Pfam" id="PF00487"/>
    </source>
</evidence>
<keyword evidence="1" id="KW-0812">Transmembrane</keyword>
<dbReference type="GO" id="GO:0006629">
    <property type="term" value="P:lipid metabolic process"/>
    <property type="evidence" value="ECO:0007669"/>
    <property type="project" value="InterPro"/>
</dbReference>
<proteinExistence type="predicted"/>
<reference evidence="3 4" key="1">
    <citation type="submission" date="2016-11" db="EMBL/GenBank/DDBJ databases">
        <authorList>
            <person name="Jaros S."/>
            <person name="Januszkiewicz K."/>
            <person name="Wedrychowicz H."/>
        </authorList>
    </citation>
    <scope>NUCLEOTIDE SEQUENCE [LARGE SCALE GENOMIC DNA]</scope>
    <source>
        <strain evidence="3 4">LMG 20594</strain>
    </source>
</reference>
<evidence type="ECO:0000313" key="4">
    <source>
        <dbReference type="Proteomes" id="UP000184395"/>
    </source>
</evidence>
<organism evidence="3 4">
    <name type="scientific">Paraburkholderia terricola</name>
    <dbReference type="NCBI Taxonomy" id="169427"/>
    <lineage>
        <taxon>Bacteria</taxon>
        <taxon>Pseudomonadati</taxon>
        <taxon>Pseudomonadota</taxon>
        <taxon>Betaproteobacteria</taxon>
        <taxon>Burkholderiales</taxon>
        <taxon>Burkholderiaceae</taxon>
        <taxon>Paraburkholderia</taxon>
    </lineage>
</organism>
<dbReference type="OrthoDB" id="9800167at2"/>
<feature type="transmembrane region" description="Helical" evidence="1">
    <location>
        <begin position="181"/>
        <end position="211"/>
    </location>
</feature>
<dbReference type="EMBL" id="FRAB01000001">
    <property type="protein sequence ID" value="SHJ40769.1"/>
    <property type="molecule type" value="Genomic_DNA"/>
</dbReference>
<dbReference type="RefSeq" id="WP_073426917.1">
    <property type="nucleotide sequence ID" value="NZ_CADFGY010000003.1"/>
</dbReference>
<dbReference type="Pfam" id="PF00487">
    <property type="entry name" value="FA_desaturase"/>
    <property type="match status" value="1"/>
</dbReference>
<dbReference type="Proteomes" id="UP000184395">
    <property type="component" value="Unassembled WGS sequence"/>
</dbReference>
<feature type="domain" description="Fatty acid desaturase" evidence="2">
    <location>
        <begin position="61"/>
        <end position="291"/>
    </location>
</feature>
<protein>
    <submittedName>
        <fullName evidence="3">Fatty acid desaturase</fullName>
    </submittedName>
</protein>
<feature type="transmembrane region" description="Helical" evidence="1">
    <location>
        <begin position="47"/>
        <end position="70"/>
    </location>
</feature>
<sequence length="314" mass="35495">MRSTTSSLVAADLAAIHSSIAVSDQVLPSLQPRTWQVLVDVAVDWTIIWLAVWSAFTIGKWAALIAVFVIGNRQRALGNLLHDAAHRNLSSRPSVNDRIAYLFLAPPLFNSLALYRHQHAKHHAWLGDPARDPDFIPRVVKNGDRWFHAYARVLKDRAAWAGSLFGHLLSRQLAARGRFGVLLWWATYEALLTAAVGIRLALVFALLWMIARATVFHAITTFREMTDHYGLDPRGIFRYTRDIPDRRPVSMLLHPHHNGYHLTHHLFPHIAYYHLPEVHARLQQLPPFARQAIVCQAYLGGTRAAVNGWGARHA</sequence>
<gene>
    <name evidence="3" type="ORF">SAMN05192548_1001343</name>
</gene>
<keyword evidence="1" id="KW-0472">Membrane</keyword>
<dbReference type="AlphaFoldDB" id="A0A1M6J269"/>
<keyword evidence="1" id="KW-1133">Transmembrane helix</keyword>
<evidence type="ECO:0000313" key="3">
    <source>
        <dbReference type="EMBL" id="SHJ40769.1"/>
    </source>
</evidence>
<dbReference type="STRING" id="169427.SAMN05192548_1001343"/>
<name>A0A1M6J269_9BURK</name>
<accession>A0A1M6J269</accession>